<dbReference type="InterPro" id="IPR014710">
    <property type="entry name" value="RmlC-like_jellyroll"/>
</dbReference>
<dbReference type="CDD" id="cd00038">
    <property type="entry name" value="CAP_ED"/>
    <property type="match status" value="1"/>
</dbReference>
<dbReference type="PROSITE" id="PS50042">
    <property type="entry name" value="CNMP_BINDING_3"/>
    <property type="match status" value="1"/>
</dbReference>
<dbReference type="EMBL" id="BMIA01000004">
    <property type="protein sequence ID" value="GGH48420.1"/>
    <property type="molecule type" value="Genomic_DNA"/>
</dbReference>
<dbReference type="RefSeq" id="WP_188937478.1">
    <property type="nucleotide sequence ID" value="NZ_BMIA01000004.1"/>
</dbReference>
<dbReference type="InterPro" id="IPR000595">
    <property type="entry name" value="cNMP-bd_dom"/>
</dbReference>
<dbReference type="Pfam" id="PF00027">
    <property type="entry name" value="cNMP_binding"/>
    <property type="match status" value="1"/>
</dbReference>
<sequence>MKVSDILRTTGHYTDNDIRLFEASVMQRKLAKNEVVIPQGQVCKSIFFLIQGSAFQYRQLPDGNQVVDLHVGGEWFTNYQSLISQIPSELTVSAFSECIILEMDLNVMHYLIGRSLAFLQLNKALEGATSRMKFLERAMSPNEKYNLVINQRPELIRTFPLKMLASYLQITPETLSRVRKSIMKPRIS</sequence>
<dbReference type="Gene3D" id="2.60.120.10">
    <property type="entry name" value="Jelly Rolls"/>
    <property type="match status" value="1"/>
</dbReference>
<evidence type="ECO:0000259" key="1">
    <source>
        <dbReference type="PROSITE" id="PS50042"/>
    </source>
</evidence>
<gene>
    <name evidence="2" type="ORF">GCM10007423_49600</name>
</gene>
<proteinExistence type="predicted"/>
<accession>A0ABQ1Z613</accession>
<evidence type="ECO:0000313" key="2">
    <source>
        <dbReference type="EMBL" id="GGH48420.1"/>
    </source>
</evidence>
<reference evidence="3" key="1">
    <citation type="journal article" date="2019" name="Int. J. Syst. Evol. Microbiol.">
        <title>The Global Catalogue of Microorganisms (GCM) 10K type strain sequencing project: providing services to taxonomists for standard genome sequencing and annotation.</title>
        <authorList>
            <consortium name="The Broad Institute Genomics Platform"/>
            <consortium name="The Broad Institute Genome Sequencing Center for Infectious Disease"/>
            <person name="Wu L."/>
            <person name="Ma J."/>
        </authorList>
    </citation>
    <scope>NUCLEOTIDE SEQUENCE [LARGE SCALE GENOMIC DNA]</scope>
    <source>
        <strain evidence="3">CGMCC 1.15288</strain>
    </source>
</reference>
<evidence type="ECO:0000313" key="3">
    <source>
        <dbReference type="Proteomes" id="UP000600214"/>
    </source>
</evidence>
<protein>
    <submittedName>
        <fullName evidence="2">cAMP-binding protein</fullName>
    </submittedName>
</protein>
<feature type="domain" description="Cyclic nucleotide-binding" evidence="1">
    <location>
        <begin position="28"/>
        <end position="115"/>
    </location>
</feature>
<keyword evidence="3" id="KW-1185">Reference proteome</keyword>
<dbReference type="Proteomes" id="UP000600214">
    <property type="component" value="Unassembled WGS sequence"/>
</dbReference>
<dbReference type="InterPro" id="IPR018490">
    <property type="entry name" value="cNMP-bd_dom_sf"/>
</dbReference>
<organism evidence="2 3">
    <name type="scientific">Dyadobacter endophyticus</name>
    <dbReference type="NCBI Taxonomy" id="1749036"/>
    <lineage>
        <taxon>Bacteria</taxon>
        <taxon>Pseudomonadati</taxon>
        <taxon>Bacteroidota</taxon>
        <taxon>Cytophagia</taxon>
        <taxon>Cytophagales</taxon>
        <taxon>Spirosomataceae</taxon>
        <taxon>Dyadobacter</taxon>
    </lineage>
</organism>
<dbReference type="SUPFAM" id="SSF51206">
    <property type="entry name" value="cAMP-binding domain-like"/>
    <property type="match status" value="1"/>
</dbReference>
<comment type="caution">
    <text evidence="2">The sequence shown here is derived from an EMBL/GenBank/DDBJ whole genome shotgun (WGS) entry which is preliminary data.</text>
</comment>
<name>A0ABQ1Z613_9BACT</name>